<dbReference type="Proteomes" id="UP000297407">
    <property type="component" value="Unassembled WGS sequence"/>
</dbReference>
<dbReference type="OrthoDB" id="9810174at2"/>
<dbReference type="Pfam" id="PF07484">
    <property type="entry name" value="Collar"/>
    <property type="match status" value="1"/>
</dbReference>
<dbReference type="InterPro" id="IPR037053">
    <property type="entry name" value="Phage_tail_collar_dom_sf"/>
</dbReference>
<reference evidence="2 3" key="1">
    <citation type="submission" date="2019-04" db="EMBL/GenBank/DDBJ databases">
        <title>Flavobacterium sp. strain DS2-A Genome sequencing and assembly.</title>
        <authorList>
            <person name="Kim I."/>
        </authorList>
    </citation>
    <scope>NUCLEOTIDE SEQUENCE [LARGE SCALE GENOMIC DNA]</scope>
    <source>
        <strain evidence="2 3">DS2-A</strain>
    </source>
</reference>
<sequence length="163" mass="17166">MVGFNFAPVGWAKCEGQILSIAQNTALFSILGTTYGGNGQTTFALPDLRGKAPMHTGQGPGLQLRDLGETGGSETNTLLVTQIPSHSHIVNAVTADGNQNLPSGNLHANTKLLDKEYSDAAANTTMSGNMVQPTGNNQPVNNMQPYTSVTYIIALQGVYPPHN</sequence>
<comment type="caution">
    <text evidence="2">The sequence shown here is derived from an EMBL/GenBank/DDBJ whole genome shotgun (WGS) entry which is preliminary data.</text>
</comment>
<proteinExistence type="predicted"/>
<keyword evidence="3" id="KW-1185">Reference proteome</keyword>
<evidence type="ECO:0000313" key="2">
    <source>
        <dbReference type="EMBL" id="TGD57791.1"/>
    </source>
</evidence>
<feature type="domain" description="Phage tail collar" evidence="1">
    <location>
        <begin position="1"/>
        <end position="53"/>
    </location>
</feature>
<protein>
    <submittedName>
        <fullName evidence="2">Phage tail protein</fullName>
    </submittedName>
</protein>
<dbReference type="SUPFAM" id="SSF88874">
    <property type="entry name" value="Receptor-binding domain of short tail fibre protein gp12"/>
    <property type="match status" value="1"/>
</dbReference>
<accession>A0A4Z0L5L1</accession>
<evidence type="ECO:0000259" key="1">
    <source>
        <dbReference type="Pfam" id="PF07484"/>
    </source>
</evidence>
<dbReference type="InterPro" id="IPR011083">
    <property type="entry name" value="Phage_tail_collar_dom"/>
</dbReference>
<dbReference type="AlphaFoldDB" id="A0A4Z0L5L1"/>
<dbReference type="Gene3D" id="3.90.1340.10">
    <property type="entry name" value="Phage tail collar domain"/>
    <property type="match status" value="1"/>
</dbReference>
<dbReference type="EMBL" id="SRLH01000005">
    <property type="protein sequence ID" value="TGD57791.1"/>
    <property type="molecule type" value="Genomic_DNA"/>
</dbReference>
<name>A0A4Z0L5L1_9FLAO</name>
<organism evidence="2 3">
    <name type="scientific">Flavobacterium humi</name>
    <dbReference type="NCBI Taxonomy" id="2562683"/>
    <lineage>
        <taxon>Bacteria</taxon>
        <taxon>Pseudomonadati</taxon>
        <taxon>Bacteroidota</taxon>
        <taxon>Flavobacteriia</taxon>
        <taxon>Flavobacteriales</taxon>
        <taxon>Flavobacteriaceae</taxon>
        <taxon>Flavobacterium</taxon>
    </lineage>
</organism>
<gene>
    <name evidence="2" type="ORF">E4635_11015</name>
</gene>
<evidence type="ECO:0000313" key="3">
    <source>
        <dbReference type="Proteomes" id="UP000297407"/>
    </source>
</evidence>